<feature type="domain" description="Xrn1 helical" evidence="14">
    <location>
        <begin position="406"/>
        <end position="580"/>
    </location>
</feature>
<feature type="compositionally biased region" description="Polar residues" evidence="12">
    <location>
        <begin position="1249"/>
        <end position="1259"/>
    </location>
</feature>
<evidence type="ECO:0000259" key="13">
    <source>
        <dbReference type="Pfam" id="PF03159"/>
    </source>
</evidence>
<feature type="compositionally biased region" description="Low complexity" evidence="12">
    <location>
        <begin position="1319"/>
        <end position="1339"/>
    </location>
</feature>
<dbReference type="PANTHER" id="PTHR12341:SF75">
    <property type="entry name" value="EXONUCLEASE XRNA, PUTATIVE-RELATED"/>
    <property type="match status" value="1"/>
</dbReference>
<comment type="caution">
    <text evidence="17">The sequence shown here is derived from an EMBL/GenBank/DDBJ whole genome shotgun (WGS) entry which is preliminary data.</text>
</comment>
<dbReference type="InterPro" id="IPR047008">
    <property type="entry name" value="XRN1_SH3_sf"/>
</dbReference>
<accession>A0A422PWP5</accession>
<keyword evidence="7 17" id="KW-0378">Hydrolase</keyword>
<protein>
    <recommendedName>
        <fullName evidence="2">5'-3' exoribonuclease 2</fullName>
    </recommendedName>
</protein>
<dbReference type="GO" id="GO:0005634">
    <property type="term" value="C:nucleus"/>
    <property type="evidence" value="ECO:0007669"/>
    <property type="project" value="UniProtKB-SubCell"/>
</dbReference>
<evidence type="ECO:0000256" key="4">
    <source>
        <dbReference type="ARBA" id="ARBA00022552"/>
    </source>
</evidence>
<evidence type="ECO:0000256" key="6">
    <source>
        <dbReference type="ARBA" id="ARBA00022722"/>
    </source>
</evidence>
<evidence type="ECO:0000256" key="7">
    <source>
        <dbReference type="ARBA" id="ARBA00022801"/>
    </source>
</evidence>
<dbReference type="Gene3D" id="2.30.30.750">
    <property type="match status" value="1"/>
</dbReference>
<dbReference type="FunFam" id="3.40.50.12390:FF:000005">
    <property type="entry name" value="5'-3' exoribonuclease 2"/>
    <property type="match status" value="1"/>
</dbReference>
<dbReference type="Pfam" id="PF17846">
    <property type="entry name" value="XRN_M"/>
    <property type="match status" value="2"/>
</dbReference>
<feature type="domain" description="5'-3' exoribonuclease 1 SH3-like" evidence="15">
    <location>
        <begin position="1122"/>
        <end position="1189"/>
    </location>
</feature>
<feature type="domain" description="Xrn1 helical" evidence="14">
    <location>
        <begin position="292"/>
        <end position="396"/>
    </location>
</feature>
<dbReference type="Gene3D" id="1.25.40.1050">
    <property type="match status" value="1"/>
</dbReference>
<dbReference type="GO" id="GO:0000956">
    <property type="term" value="P:nuclear-transcribed mRNA catabolic process"/>
    <property type="evidence" value="ECO:0007669"/>
    <property type="project" value="TreeGrafter"/>
</dbReference>
<reference evidence="17 18" key="1">
    <citation type="journal article" date="2018" name="BMC Genomics">
        <title>Genomic comparison of Trypanosoma conorhini and Trypanosoma rangeli to Trypanosoma cruzi strains of high and low virulence.</title>
        <authorList>
            <person name="Bradwell K.R."/>
            <person name="Koparde V.N."/>
            <person name="Matveyev A.V."/>
            <person name="Serrano M.G."/>
            <person name="Alves J.M."/>
            <person name="Parikh H."/>
            <person name="Huang B."/>
            <person name="Lee V."/>
            <person name="Espinosa-Alvarez O."/>
            <person name="Ortiz P.A."/>
            <person name="Costa-Martins A.G."/>
            <person name="Teixeira M.M."/>
            <person name="Buck G.A."/>
        </authorList>
    </citation>
    <scope>NUCLEOTIDE SEQUENCE [LARGE SCALE GENOMIC DNA]</scope>
    <source>
        <strain evidence="17 18">025E</strain>
    </source>
</reference>
<dbReference type="GO" id="GO:0006364">
    <property type="term" value="P:rRNA processing"/>
    <property type="evidence" value="ECO:0007669"/>
    <property type="project" value="UniProtKB-KW"/>
</dbReference>
<evidence type="ECO:0000259" key="15">
    <source>
        <dbReference type="Pfam" id="PF18129"/>
    </source>
</evidence>
<dbReference type="GeneID" id="40316838"/>
<feature type="region of interest" description="Disordered" evidence="12">
    <location>
        <begin position="1288"/>
        <end position="1406"/>
    </location>
</feature>
<evidence type="ECO:0000256" key="3">
    <source>
        <dbReference type="ARBA" id="ARBA00022472"/>
    </source>
</evidence>
<evidence type="ECO:0000259" key="16">
    <source>
        <dbReference type="Pfam" id="PF18332"/>
    </source>
</evidence>
<evidence type="ECO:0000256" key="8">
    <source>
        <dbReference type="ARBA" id="ARBA00022839"/>
    </source>
</evidence>
<dbReference type="GO" id="GO:0006397">
    <property type="term" value="P:mRNA processing"/>
    <property type="evidence" value="ECO:0007669"/>
    <property type="project" value="UniProtKB-KW"/>
</dbReference>
<name>A0A422PWP5_9TRYP</name>
<dbReference type="Gene3D" id="3.40.50.12390">
    <property type="match status" value="2"/>
</dbReference>
<evidence type="ECO:0000313" key="17">
    <source>
        <dbReference type="EMBL" id="RNF21897.1"/>
    </source>
</evidence>
<feature type="domain" description="5'-3' exoribonuclease 1 D1" evidence="16">
    <location>
        <begin position="621"/>
        <end position="813"/>
    </location>
</feature>
<dbReference type="OrthoDB" id="372487at2759"/>
<evidence type="ECO:0000313" key="18">
    <source>
        <dbReference type="Proteomes" id="UP000284403"/>
    </source>
</evidence>
<dbReference type="InterPro" id="IPR040992">
    <property type="entry name" value="XRN1_D1"/>
</dbReference>
<keyword evidence="9" id="KW-0805">Transcription regulation</keyword>
<dbReference type="InterPro" id="IPR004859">
    <property type="entry name" value="Xrn1_N"/>
</dbReference>
<sequence length="1449" mass="161320">MGVPKFFRWVAERCPTVITPFRDSPPPVDNLYLDMNGIIHNCSHTNDVDATQKSATEKVMVEAMFAYLEKLFNAIQPRKCFFLAVDGVAPRAKMNQQRQRRYRSGYELMVARQEALARGDDVPDEKDVFDSNCITPGTGFMVRVSEQFQYFITMKIASDPAWQNCQVVYSGHDNPGEGEHKIVDFIRRRKMQPGYSPNETHCMYGLDADLVMLALATHEPHFVLLREVVTFGPGQESRRVREQREEDEANGIIADKSYRNADEFVLLHVNVLRDYLDLDVRNRLGAKLPGGYDLERFLDDFVLMCFFVGNDFLPTIPTLSIFDGGLLQMLDIYCQRILGEGRYLTNAGKINWRAVELWLQGIGELELSTIKQRQQQEEEYQRKAQRRDSTHEAANVATVPVGTIEEYKEHFYSEKHGFEKGWDPHGKDMTELKLHYVEGLLWVMGYYYQGPPSWKWFFPHHYAPMASDLVNLPAIAEKVEFDPGTPFLPHQQLLAVLPPMSYRSMPRAYWPLMLSDKSPLKKFFPEILQIDREGARAPWEGIVLIPFIDERVLLAAYQSVQNKVSPEDAARNCVGPATLFSFDPNMSPRDVPNEMFGPLRNVRVRQQAFEFPPMTTFVPRLCPGVAIGEKQLEGFSSLHTKWDFITLQRETGVVTIFGMPTRKESIILALKDSMNAITVTEALPLVGQEVLVGFPHFRRARVASISDKRTSVRAVITQDGTFCGTETKELNRDESLNFTKECDTHTQYMKEKLGIAVDRIYLLVYVNLFTTMRLTRKGRIVRSFSKDEVCYTMQLVARLQDVDMIEDSRYVERDRVEGDISLGTRVVFVGPEPKNKKSPMQVYGSAGFVFEPTSASSDMYAVAVRVYQEPLALPPSLLSFAAPCNWMALHEVASELSVGSLALRLLTGSLRTTPQYGSREVGLGIVFSRNHLVRIGYAKLVRRQTNAWAPYNEDVFVRLAQNAEPSAHYLDNTGKRDFLGRSGRTPQYTTWFSREAVALIRRYVQAFLPLVKRLESGTIAPQALEPPQFMTGGWQEMEVDDVLREMEAFIEASGIRDVPLLPSSDDAFPREYLQELEDELDRQQPRATKEIILNPVVKRHLYFPLTRSSGGHLTQLPLPQEQTFRLGVRVVNCRAVGCVPFGAVGTIVRLLSTSADAEVVYDEPFTGGSHFEGRLGQPRGALSRLSSLLVLNRPGDDGGGGGAAAEAERNTVSILRALVQKSQQQQKGAAPAADGGVAIPKPRSAVEDATTSPTATGMASTPAAVTMSGGAGGIRLADLVGKLKASPEHSVAAPLTPPTLAEEQKGFRPSPATAKPQFSGATANSSGAACNNNNSNDNNDNQKRSGDNTRAAAAAAAIAPPQTEARTVTCVQSENGNGAAVGARPRTNPRAGGSPEKQGGDQRPKMTFTIPRGIASGEFTIRRGEAVPLFRQLLKLRLSEELGKTPARE</sequence>
<keyword evidence="11" id="KW-0539">Nucleus</keyword>
<dbReference type="PANTHER" id="PTHR12341">
    <property type="entry name" value="5'-&gt;3' EXORIBONUCLEASE"/>
    <property type="match status" value="1"/>
</dbReference>
<evidence type="ECO:0000256" key="11">
    <source>
        <dbReference type="ARBA" id="ARBA00023242"/>
    </source>
</evidence>
<evidence type="ECO:0000256" key="10">
    <source>
        <dbReference type="ARBA" id="ARBA00023163"/>
    </source>
</evidence>
<dbReference type="Gene3D" id="2.170.260.40">
    <property type="match status" value="1"/>
</dbReference>
<dbReference type="Pfam" id="PF03159">
    <property type="entry name" value="XRN_N"/>
    <property type="match status" value="1"/>
</dbReference>
<feature type="compositionally biased region" description="Polar residues" evidence="12">
    <location>
        <begin position="1364"/>
        <end position="1376"/>
    </location>
</feature>
<dbReference type="Proteomes" id="UP000284403">
    <property type="component" value="Unassembled WGS sequence"/>
</dbReference>
<dbReference type="GO" id="GO:0003723">
    <property type="term" value="F:RNA binding"/>
    <property type="evidence" value="ECO:0007669"/>
    <property type="project" value="TreeGrafter"/>
</dbReference>
<dbReference type="InterPro" id="IPR047007">
    <property type="entry name" value="XRN1_D1_sf"/>
</dbReference>
<feature type="region of interest" description="Disordered" evidence="12">
    <location>
        <begin position="1223"/>
        <end position="1263"/>
    </location>
</feature>
<keyword evidence="10" id="KW-0804">Transcription</keyword>
<dbReference type="Pfam" id="PF18129">
    <property type="entry name" value="SH3_12"/>
    <property type="match status" value="1"/>
</dbReference>
<dbReference type="Pfam" id="PF18332">
    <property type="entry name" value="XRN1_D1"/>
    <property type="match status" value="1"/>
</dbReference>
<dbReference type="EMBL" id="MKKU01000147">
    <property type="protein sequence ID" value="RNF21897.1"/>
    <property type="molecule type" value="Genomic_DNA"/>
</dbReference>
<keyword evidence="8 17" id="KW-0269">Exonuclease</keyword>
<feature type="domain" description="Xrn1 N-terminal" evidence="13">
    <location>
        <begin position="1"/>
        <end position="227"/>
    </location>
</feature>
<dbReference type="InterPro" id="IPR041385">
    <property type="entry name" value="SH3_12"/>
</dbReference>
<dbReference type="InterPro" id="IPR041412">
    <property type="entry name" value="Xrn1_helical"/>
</dbReference>
<evidence type="ECO:0000256" key="5">
    <source>
        <dbReference type="ARBA" id="ARBA00022664"/>
    </source>
</evidence>
<evidence type="ECO:0000256" key="9">
    <source>
        <dbReference type="ARBA" id="ARBA00023015"/>
    </source>
</evidence>
<proteinExistence type="predicted"/>
<dbReference type="GO" id="GO:0004534">
    <property type="term" value="F:5'-3' RNA exonuclease activity"/>
    <property type="evidence" value="ECO:0007669"/>
    <property type="project" value="TreeGrafter"/>
</dbReference>
<evidence type="ECO:0000256" key="12">
    <source>
        <dbReference type="SAM" id="MobiDB-lite"/>
    </source>
</evidence>
<keyword evidence="6" id="KW-0540">Nuclease</keyword>
<evidence type="ECO:0000256" key="1">
    <source>
        <dbReference type="ARBA" id="ARBA00004123"/>
    </source>
</evidence>
<dbReference type="InterPro" id="IPR027073">
    <property type="entry name" value="5_3_exoribonuclease"/>
</dbReference>
<evidence type="ECO:0000256" key="2">
    <source>
        <dbReference type="ARBA" id="ARBA00013845"/>
    </source>
</evidence>
<keyword evidence="18" id="KW-1185">Reference proteome</keyword>
<gene>
    <name evidence="17" type="ORF">Tco025E_03227</name>
</gene>
<dbReference type="CDD" id="cd18673">
    <property type="entry name" value="PIN_XRN1-2-like"/>
    <property type="match status" value="1"/>
</dbReference>
<dbReference type="RefSeq" id="XP_029229671.1">
    <property type="nucleotide sequence ID" value="XM_029370147.1"/>
</dbReference>
<evidence type="ECO:0000259" key="14">
    <source>
        <dbReference type="Pfam" id="PF17846"/>
    </source>
</evidence>
<organism evidence="17 18">
    <name type="scientific">Trypanosoma conorhini</name>
    <dbReference type="NCBI Taxonomy" id="83891"/>
    <lineage>
        <taxon>Eukaryota</taxon>
        <taxon>Discoba</taxon>
        <taxon>Euglenozoa</taxon>
        <taxon>Kinetoplastea</taxon>
        <taxon>Metakinetoplastina</taxon>
        <taxon>Trypanosomatida</taxon>
        <taxon>Trypanosomatidae</taxon>
        <taxon>Trypanosoma</taxon>
    </lineage>
</organism>
<keyword evidence="3" id="KW-0806">Transcription termination</keyword>
<keyword evidence="4" id="KW-0698">rRNA processing</keyword>
<comment type="subcellular location">
    <subcellularLocation>
        <location evidence="1">Nucleus</location>
    </subcellularLocation>
</comment>
<dbReference type="GO" id="GO:0006353">
    <property type="term" value="P:DNA-templated transcription termination"/>
    <property type="evidence" value="ECO:0007669"/>
    <property type="project" value="UniProtKB-KW"/>
</dbReference>
<keyword evidence="5" id="KW-0507">mRNA processing</keyword>